<keyword evidence="6" id="KW-0812">Transmembrane</keyword>
<accession>A0A1Z8JJ60</accession>
<proteinExistence type="inferred from homology"/>
<feature type="domain" description="Peptidase M20 dimerisation" evidence="7">
    <location>
        <begin position="246"/>
        <end position="395"/>
    </location>
</feature>
<dbReference type="GO" id="GO:0051603">
    <property type="term" value="P:proteolysis involved in protein catabolic process"/>
    <property type="evidence" value="ECO:0007669"/>
    <property type="project" value="TreeGrafter"/>
</dbReference>
<sequence>MGPIWLPNALIVIIFSILVYQYPSALNFKPLYSKEVLCPLPEFVDTLNHEKTQLILHDSAFRKKTLDRFSRAIQIDTTIDEKMNDFTKFEVFHNYLETEFPIVFEKAKVTKINTYGLLFEVEGENPALKPAISFGDIKEWKFDPLGGFYDDKRVYGRGTNDVKGLLVGLMNAVETIFTDYPDHKFQRGFKLAFGFDEEISGNMGAKKIGEYLLEQYGPNTIDHIIDEGAPMFLELKGTFFGPIVTSEKGYMDMRVEVTTPGGHSSNPRDTTSIGILSRFLESYERDKFPASLPNSSPMLKFLECNAEHHPSSKFSLKDILLKLSRANELAKRFIVRKLEKIKLFEYTIRTSQAIDVIYGGEKYNSLPPNATAIINHRITIGDTFDTIWEKAIKHAVPAAEFSNVGLIVNNVEIIPATKNGVIKIGQLEKNGDMLPAPITPAYDDKWNRLTSYIRTFYEKENSTYIISPTSMQGNTDTRHYWKLTDHIYRVQPGITNLFEANMHGSNEYVDIETHMQVVAFYYNYILAINSVPKCPKSKKRPIKEHEKIQWILHDDAYRNHSVEVFSKSIQVDTTVYDDVEDYSKFANFHKYLEENFPLVYEKAIVHTINEWGLVFEFKGSNSSLKPIMLNAHQDTVPIGTIENWNIDPWGGYYDGEKIFGRGSSDCKNLLVGLMEAMELRISDGKSDFQRGVLFAFGFDEEKSGFNGARKIGEYLVDYLGKDSVYLIMDEGMTMMSEMFGGHYGLIMTGEKGYHDLKVSIVTPGGHSSLPRKHTSIGMMSFFLSNYEFEGYTPVLTEENPIFRTYECMAEQDNEVDKSIRSIILNARADLEARSELLKLINENPLFRYTVETSQAIDVIHGGDKVNSIPRNVTALINHRITYGNSPETVIDKARRFAIKTARLFDIGLTIKSEVIFPETSNGQMLIESYKEELETAKVTPDYGEVWDSVTGNMRSFYEDEVYPEKFTQGQAKYIIAPSLMTPNTDTRHYWDLSDNIFKVTPGTLRRGETLVAHAADEWVRLDDHLQVVGFFYNFLSDVCQ</sequence>
<gene>
    <name evidence="8" type="ORF">CAS74_004287</name>
</gene>
<comment type="similarity">
    <text evidence="1">Belongs to the peptidase M20A family.</text>
</comment>
<evidence type="ECO:0000313" key="8">
    <source>
        <dbReference type="EMBL" id="OUT20624.1"/>
    </source>
</evidence>
<keyword evidence="2" id="KW-0645">Protease</keyword>
<dbReference type="InterPro" id="IPR047177">
    <property type="entry name" value="Pept_M20A"/>
</dbReference>
<keyword evidence="6" id="KW-1133">Transmembrane helix</keyword>
<dbReference type="InterPro" id="IPR001261">
    <property type="entry name" value="ArgE/DapE_CS"/>
</dbReference>
<organism evidence="8 9">
    <name type="scientific">Pichia kudriavzevii</name>
    <name type="common">Yeast</name>
    <name type="synonym">Issatchenkia orientalis</name>
    <dbReference type="NCBI Taxonomy" id="4909"/>
    <lineage>
        <taxon>Eukaryota</taxon>
        <taxon>Fungi</taxon>
        <taxon>Dikarya</taxon>
        <taxon>Ascomycota</taxon>
        <taxon>Saccharomycotina</taxon>
        <taxon>Pichiomycetes</taxon>
        <taxon>Pichiales</taxon>
        <taxon>Pichiaceae</taxon>
        <taxon>Pichia</taxon>
    </lineage>
</organism>
<dbReference type="GO" id="GO:0046872">
    <property type="term" value="F:metal ion binding"/>
    <property type="evidence" value="ECO:0007669"/>
    <property type="project" value="UniProtKB-KW"/>
</dbReference>
<dbReference type="GO" id="GO:0000328">
    <property type="term" value="C:fungal-type vacuole lumen"/>
    <property type="evidence" value="ECO:0007669"/>
    <property type="project" value="TreeGrafter"/>
</dbReference>
<dbReference type="Gene3D" id="3.40.630.10">
    <property type="entry name" value="Zn peptidases"/>
    <property type="match status" value="2"/>
</dbReference>
<dbReference type="Proteomes" id="UP000195871">
    <property type="component" value="Unassembled WGS sequence"/>
</dbReference>
<comment type="caution">
    <text evidence="8">The sequence shown here is derived from an EMBL/GenBank/DDBJ whole genome shotgun (WGS) entry which is preliminary data.</text>
</comment>
<dbReference type="InterPro" id="IPR002933">
    <property type="entry name" value="Peptidase_M20"/>
</dbReference>
<evidence type="ECO:0000256" key="5">
    <source>
        <dbReference type="ARBA" id="ARBA00022833"/>
    </source>
</evidence>
<dbReference type="VEuPathDB" id="FungiDB:C5L36_0A09090"/>
<evidence type="ECO:0000256" key="2">
    <source>
        <dbReference type="ARBA" id="ARBA00022670"/>
    </source>
</evidence>
<keyword evidence="4" id="KW-0378">Hydrolase</keyword>
<evidence type="ECO:0000256" key="6">
    <source>
        <dbReference type="SAM" id="Phobius"/>
    </source>
</evidence>
<feature type="transmembrane region" description="Helical" evidence="6">
    <location>
        <begin position="5"/>
        <end position="23"/>
    </location>
</feature>
<evidence type="ECO:0000256" key="4">
    <source>
        <dbReference type="ARBA" id="ARBA00022801"/>
    </source>
</evidence>
<reference evidence="8 9" key="1">
    <citation type="submission" date="2017-05" db="EMBL/GenBank/DDBJ databases">
        <title>The Genome Sequence of Candida krusei Ckrusei653.</title>
        <authorList>
            <person name="Cuomo C."/>
            <person name="Forche A."/>
            <person name="Young S."/>
            <person name="Abouelleil A."/>
            <person name="Cao P."/>
            <person name="Chapman S."/>
            <person name="Cusick C."/>
            <person name="Shea T."/>
            <person name="Nusbaum C."/>
            <person name="Birren B."/>
        </authorList>
    </citation>
    <scope>NUCLEOTIDE SEQUENCE [LARGE SCALE GENOMIC DNA]</scope>
    <source>
        <strain evidence="8 9">Ckrusei653</strain>
    </source>
</reference>
<evidence type="ECO:0000256" key="3">
    <source>
        <dbReference type="ARBA" id="ARBA00022723"/>
    </source>
</evidence>
<dbReference type="InterPro" id="IPR036264">
    <property type="entry name" value="Bact_exopeptidase_dim_dom"/>
</dbReference>
<dbReference type="PANTHER" id="PTHR45962:SF1">
    <property type="entry name" value="N-FATTY-ACYL-AMINO ACID SYNTHASE_HYDROLASE PM20D1"/>
    <property type="match status" value="1"/>
</dbReference>
<dbReference type="InterPro" id="IPR011650">
    <property type="entry name" value="Peptidase_M20_dimer"/>
</dbReference>
<dbReference type="SUPFAM" id="SSF53187">
    <property type="entry name" value="Zn-dependent exopeptidases"/>
    <property type="match status" value="2"/>
</dbReference>
<dbReference type="EMBL" id="NHMM01000007">
    <property type="protein sequence ID" value="OUT20624.1"/>
    <property type="molecule type" value="Genomic_DNA"/>
</dbReference>
<evidence type="ECO:0000313" key="9">
    <source>
        <dbReference type="Proteomes" id="UP000195871"/>
    </source>
</evidence>
<dbReference type="PROSITE" id="PS00759">
    <property type="entry name" value="ARGE_DAPE_CPG2_2"/>
    <property type="match status" value="1"/>
</dbReference>
<dbReference type="Pfam" id="PF07687">
    <property type="entry name" value="M20_dimer"/>
    <property type="match status" value="2"/>
</dbReference>
<dbReference type="PROSITE" id="PS00758">
    <property type="entry name" value="ARGE_DAPE_CPG2_1"/>
    <property type="match status" value="1"/>
</dbReference>
<feature type="domain" description="Peptidase M20 dimerisation" evidence="7">
    <location>
        <begin position="749"/>
        <end position="897"/>
    </location>
</feature>
<dbReference type="Pfam" id="PF01546">
    <property type="entry name" value="Peptidase_M20"/>
    <property type="match status" value="2"/>
</dbReference>
<name>A0A1Z8JJ60_PICKU</name>
<dbReference type="Gene3D" id="1.10.150.900">
    <property type="match status" value="1"/>
</dbReference>
<dbReference type="SUPFAM" id="SSF55031">
    <property type="entry name" value="Bacterial exopeptidase dimerisation domain"/>
    <property type="match status" value="1"/>
</dbReference>
<dbReference type="AlphaFoldDB" id="A0A1Z8JJ60"/>
<evidence type="ECO:0000259" key="7">
    <source>
        <dbReference type="Pfam" id="PF07687"/>
    </source>
</evidence>
<protein>
    <recommendedName>
        <fullName evidence="7">Peptidase M20 dimerisation domain-containing protein</fullName>
    </recommendedName>
</protein>
<keyword evidence="5" id="KW-0862">Zinc</keyword>
<evidence type="ECO:0000256" key="1">
    <source>
        <dbReference type="ARBA" id="ARBA00006247"/>
    </source>
</evidence>
<keyword evidence="3" id="KW-0479">Metal-binding</keyword>
<dbReference type="PANTHER" id="PTHR45962">
    <property type="entry name" value="N-FATTY-ACYL-AMINO ACID SYNTHASE/HYDROLASE PM20D1"/>
    <property type="match status" value="1"/>
</dbReference>
<dbReference type="GO" id="GO:0004180">
    <property type="term" value="F:carboxypeptidase activity"/>
    <property type="evidence" value="ECO:0007669"/>
    <property type="project" value="TreeGrafter"/>
</dbReference>
<dbReference type="VEuPathDB" id="FungiDB:C5L36_0B12040"/>
<dbReference type="Gene3D" id="3.30.70.360">
    <property type="match status" value="2"/>
</dbReference>
<keyword evidence="6" id="KW-0472">Membrane</keyword>